<dbReference type="GO" id="GO:0042597">
    <property type="term" value="C:periplasmic space"/>
    <property type="evidence" value="ECO:0007669"/>
    <property type="project" value="UniProtKB-SubCell"/>
</dbReference>
<evidence type="ECO:0000259" key="10">
    <source>
        <dbReference type="PROSITE" id="PS51007"/>
    </source>
</evidence>
<evidence type="ECO:0000256" key="1">
    <source>
        <dbReference type="ARBA" id="ARBA00004418"/>
    </source>
</evidence>
<name>A0A4R6T1R6_9SPHI</name>
<sequence length="387" mass="43550">MLSSWTDDDEVPKGEYKFVYPAYFGNRIQQAEDNPATNAGVYLGRRLFYEARLSANNSLSCGSCHMQEKAFTDGQKLSRGVDGTFSDRNAMALVNLLWARKLFWDGRSASLEGQASVPMINPHEMGQSLSASAKKLQETSYYPQLFKQVYGDEQVTGKRIVMALAQFERTLISANSRYDRYLESVENVENVKNIENSKRIDKIKSIERVNNGDNVDKIIKNANLSAEEMRGMLLFNTAPDPEKGIRGANCAHCHGGPKNYLELFHNNGLDLRSKDAGIALLTGQKTDHGRFKVPTLRNIELTAPYMHDGRFNTLEEVIEHYSEHMEQPESLSAFLQHESNIKGGTSLKLRSNEKKELIAFLKTLTDSTFIADPRFSNPFLTAKTSTK</sequence>
<keyword evidence="4" id="KW-0732">Signal</keyword>
<evidence type="ECO:0000256" key="2">
    <source>
        <dbReference type="ARBA" id="ARBA00022617"/>
    </source>
</evidence>
<dbReference type="AlphaFoldDB" id="A0A4R6T1R6"/>
<comment type="caution">
    <text evidence="11">The sequence shown here is derived from an EMBL/GenBank/DDBJ whole genome shotgun (WGS) entry which is preliminary data.</text>
</comment>
<evidence type="ECO:0000256" key="4">
    <source>
        <dbReference type="ARBA" id="ARBA00022729"/>
    </source>
</evidence>
<comment type="subcellular location">
    <subcellularLocation>
        <location evidence="1">Periplasm</location>
    </subcellularLocation>
</comment>
<dbReference type="InterPro" id="IPR036909">
    <property type="entry name" value="Cyt_c-like_dom_sf"/>
</dbReference>
<feature type="binding site" description="axial binding residue" evidence="9">
    <location>
        <position position="65"/>
    </location>
    <ligand>
        <name>heme c</name>
        <dbReference type="ChEBI" id="CHEBI:61717"/>
        <label>1</label>
    </ligand>
    <ligandPart>
        <name>Fe</name>
        <dbReference type="ChEBI" id="CHEBI:18248"/>
    </ligandPart>
</feature>
<dbReference type="InterPro" id="IPR051395">
    <property type="entry name" value="Cytochrome_c_Peroxidase/MauG"/>
</dbReference>
<protein>
    <submittedName>
        <fullName evidence="11">Cytochrome c peroxidase</fullName>
    </submittedName>
</protein>
<dbReference type="PIRSF" id="PIRSF000294">
    <property type="entry name" value="Cytochrome-c_peroxidase"/>
    <property type="match status" value="1"/>
</dbReference>
<keyword evidence="7 9" id="KW-0408">Iron</keyword>
<dbReference type="GO" id="GO:0009055">
    <property type="term" value="F:electron transfer activity"/>
    <property type="evidence" value="ECO:0007669"/>
    <property type="project" value="InterPro"/>
</dbReference>
<evidence type="ECO:0000313" key="12">
    <source>
        <dbReference type="Proteomes" id="UP000295620"/>
    </source>
</evidence>
<keyword evidence="6" id="KW-0560">Oxidoreductase</keyword>
<keyword evidence="11" id="KW-0575">Peroxidase</keyword>
<dbReference type="GO" id="GO:0004130">
    <property type="term" value="F:cytochrome-c peroxidase activity"/>
    <property type="evidence" value="ECO:0007669"/>
    <property type="project" value="TreeGrafter"/>
</dbReference>
<reference evidence="11 12" key="1">
    <citation type="submission" date="2019-03" db="EMBL/GenBank/DDBJ databases">
        <title>Genomic Encyclopedia of Archaeal and Bacterial Type Strains, Phase II (KMG-II): from individual species to whole genera.</title>
        <authorList>
            <person name="Goeker M."/>
        </authorList>
    </citation>
    <scope>NUCLEOTIDE SEQUENCE [LARGE SCALE GENOMIC DNA]</scope>
    <source>
        <strain evidence="11 12">DSM 19035</strain>
    </source>
</reference>
<proteinExistence type="predicted"/>
<dbReference type="PROSITE" id="PS51007">
    <property type="entry name" value="CYTC"/>
    <property type="match status" value="1"/>
</dbReference>
<gene>
    <name evidence="11" type="ORF">ATK78_0389</name>
</gene>
<keyword evidence="5" id="KW-0574">Periplasm</keyword>
<dbReference type="InterPro" id="IPR004852">
    <property type="entry name" value="Di-haem_cyt_c_peroxidsae"/>
</dbReference>
<feature type="binding site" description="covalent" evidence="8">
    <location>
        <position position="250"/>
    </location>
    <ligand>
        <name>heme c</name>
        <dbReference type="ChEBI" id="CHEBI:61717"/>
        <label>2</label>
    </ligand>
</feature>
<feature type="binding site" description="axial binding residue" evidence="9">
    <location>
        <position position="254"/>
    </location>
    <ligand>
        <name>heme c</name>
        <dbReference type="ChEBI" id="CHEBI:61717"/>
        <label>2</label>
    </ligand>
    <ligandPart>
        <name>Fe</name>
        <dbReference type="ChEBI" id="CHEBI:18248"/>
    </ligandPart>
</feature>
<evidence type="ECO:0000256" key="6">
    <source>
        <dbReference type="ARBA" id="ARBA00023002"/>
    </source>
</evidence>
<dbReference type="GO" id="GO:0020037">
    <property type="term" value="F:heme binding"/>
    <property type="evidence" value="ECO:0007669"/>
    <property type="project" value="InterPro"/>
</dbReference>
<feature type="binding site" description="covalent" evidence="8">
    <location>
        <position position="64"/>
    </location>
    <ligand>
        <name>heme c</name>
        <dbReference type="ChEBI" id="CHEBI:61717"/>
        <label>1</label>
    </ligand>
</feature>
<comment type="cofactor">
    <cofactor evidence="8">
        <name>heme</name>
        <dbReference type="ChEBI" id="CHEBI:30413"/>
    </cofactor>
    <text evidence="8">Binds 2 heme groups.</text>
</comment>
<dbReference type="GO" id="GO:0046872">
    <property type="term" value="F:metal ion binding"/>
    <property type="evidence" value="ECO:0007669"/>
    <property type="project" value="UniProtKB-KW"/>
</dbReference>
<evidence type="ECO:0000256" key="3">
    <source>
        <dbReference type="ARBA" id="ARBA00022723"/>
    </source>
</evidence>
<dbReference type="InterPro" id="IPR026259">
    <property type="entry name" value="MauG/Cytc_peroxidase"/>
</dbReference>
<organism evidence="11 12">
    <name type="scientific">Pedobacter metabolipauper</name>
    <dbReference type="NCBI Taxonomy" id="425513"/>
    <lineage>
        <taxon>Bacteria</taxon>
        <taxon>Pseudomonadati</taxon>
        <taxon>Bacteroidota</taxon>
        <taxon>Sphingobacteriia</taxon>
        <taxon>Sphingobacteriales</taxon>
        <taxon>Sphingobacteriaceae</taxon>
        <taxon>Pedobacter</taxon>
    </lineage>
</organism>
<dbReference type="EMBL" id="SNYC01000003">
    <property type="protein sequence ID" value="TDQ11271.1"/>
    <property type="molecule type" value="Genomic_DNA"/>
</dbReference>
<evidence type="ECO:0000256" key="8">
    <source>
        <dbReference type="PIRSR" id="PIRSR000294-1"/>
    </source>
</evidence>
<dbReference type="SUPFAM" id="SSF46626">
    <property type="entry name" value="Cytochrome c"/>
    <property type="match status" value="2"/>
</dbReference>
<dbReference type="Proteomes" id="UP000295620">
    <property type="component" value="Unassembled WGS sequence"/>
</dbReference>
<comment type="PTM">
    <text evidence="8">Binds 2 heme groups per subunit.</text>
</comment>
<feature type="binding site" description="covalent" evidence="8">
    <location>
        <position position="253"/>
    </location>
    <ligand>
        <name>heme c</name>
        <dbReference type="ChEBI" id="CHEBI:61717"/>
        <label>2</label>
    </ligand>
</feature>
<dbReference type="Pfam" id="PF03150">
    <property type="entry name" value="CCP_MauG"/>
    <property type="match status" value="1"/>
</dbReference>
<dbReference type="PANTHER" id="PTHR30600:SF10">
    <property type="entry name" value="BLL6722 PROTEIN"/>
    <property type="match status" value="1"/>
</dbReference>
<keyword evidence="2 8" id="KW-0349">Heme</keyword>
<keyword evidence="12" id="KW-1185">Reference proteome</keyword>
<evidence type="ECO:0000256" key="5">
    <source>
        <dbReference type="ARBA" id="ARBA00022764"/>
    </source>
</evidence>
<keyword evidence="3 9" id="KW-0479">Metal-binding</keyword>
<evidence type="ECO:0000256" key="9">
    <source>
        <dbReference type="PIRSR" id="PIRSR000294-2"/>
    </source>
</evidence>
<dbReference type="InterPro" id="IPR009056">
    <property type="entry name" value="Cyt_c-like_dom"/>
</dbReference>
<accession>A0A4R6T1R6</accession>
<dbReference type="RefSeq" id="WP_243732410.1">
    <property type="nucleotide sequence ID" value="NZ_SNYC01000003.1"/>
</dbReference>
<evidence type="ECO:0000313" key="11">
    <source>
        <dbReference type="EMBL" id="TDQ11271.1"/>
    </source>
</evidence>
<evidence type="ECO:0000256" key="7">
    <source>
        <dbReference type="ARBA" id="ARBA00023004"/>
    </source>
</evidence>
<dbReference type="PANTHER" id="PTHR30600">
    <property type="entry name" value="CYTOCHROME C PEROXIDASE-RELATED"/>
    <property type="match status" value="1"/>
</dbReference>
<feature type="domain" description="Cytochrome c" evidence="10">
    <location>
        <begin position="226"/>
        <end position="365"/>
    </location>
</feature>
<feature type="binding site" description="covalent" evidence="8">
    <location>
        <position position="61"/>
    </location>
    <ligand>
        <name>heme c</name>
        <dbReference type="ChEBI" id="CHEBI:61717"/>
        <label>1</label>
    </ligand>
</feature>
<dbReference type="Gene3D" id="1.10.760.10">
    <property type="entry name" value="Cytochrome c-like domain"/>
    <property type="match status" value="2"/>
</dbReference>